<reference evidence="2 3" key="1">
    <citation type="journal article" date="2014" name="Genome Announc.">
        <title>Draft Genome Sequence of the Haloacid-Degrading Burkholderia caribensis Strain MBA4.</title>
        <authorList>
            <person name="Pan Y."/>
            <person name="Kong K.F."/>
            <person name="Tsang J.S."/>
        </authorList>
    </citation>
    <scope>NUCLEOTIDE SEQUENCE [LARGE SCALE GENOMIC DNA]</scope>
    <source>
        <strain evidence="2 3">MBA4</strain>
        <plasmid evidence="3">Plasmid</plasmid>
    </source>
</reference>
<dbReference type="EMBL" id="CP012748">
    <property type="protein sequence ID" value="ALL70497.1"/>
    <property type="molecule type" value="Genomic_DNA"/>
</dbReference>
<dbReference type="InterPro" id="IPR029479">
    <property type="entry name" value="Nitroreductase"/>
</dbReference>
<accession>A0A0P0RNH9</accession>
<name>A0A0P0RNH9_9BURK</name>
<dbReference type="InterPro" id="IPR000415">
    <property type="entry name" value="Nitroreductase-like"/>
</dbReference>
<evidence type="ECO:0000313" key="2">
    <source>
        <dbReference type="EMBL" id="ALL70497.1"/>
    </source>
</evidence>
<evidence type="ECO:0000313" key="3">
    <source>
        <dbReference type="Proteomes" id="UP000019146"/>
    </source>
</evidence>
<protein>
    <submittedName>
        <fullName evidence="2">Oxygen-insensitive NADPH nitroreductase</fullName>
    </submittedName>
</protein>
<dbReference type="RefSeq" id="WP_035994103.1">
    <property type="nucleotide sequence ID" value="NZ_CP012748.1"/>
</dbReference>
<evidence type="ECO:0000259" key="1">
    <source>
        <dbReference type="Pfam" id="PF00881"/>
    </source>
</evidence>
<feature type="domain" description="Nitroreductase" evidence="1">
    <location>
        <begin position="133"/>
        <end position="326"/>
    </location>
</feature>
<dbReference type="SUPFAM" id="SSF55469">
    <property type="entry name" value="FMN-dependent nitroreductase-like"/>
    <property type="match status" value="2"/>
</dbReference>
<sequence>MVHANPRSAWEIDETRFDPAAPLAEQLRFALQYAVLAPSNHNTQPWRFVIDGNTVQVCVDRLRALPVVDPFDRGLIISCGAALFNLRVALSHFGFSYAITLFPSDADPDVVALVRVSRDGRGDAAVAPLFDAITRRVTTRAPFADQPVPADVQQKLADACDAEGAFAGCLHERADRQAIAQLVAEADHTQFADPRFRRELAVWIHPRRRDDGMPAYGTAVSGLLDFAVPLVSAVVRVFDTGAGKPATHRHLVDGSPLIVGIATLRNDREAWVAAGQALERMLLVATAEGLTASYLNQPIEVTTLRVQISGLLHLDATPQLLLRVGRGPQTAHSPRRPLAEVVI</sequence>
<dbReference type="InterPro" id="IPR050627">
    <property type="entry name" value="Nitroreductase/BluB"/>
</dbReference>
<dbReference type="AlphaFoldDB" id="A0A0P0RNH9"/>
<dbReference type="GeneID" id="69973961"/>
<dbReference type="GO" id="GO:0016491">
    <property type="term" value="F:oxidoreductase activity"/>
    <property type="evidence" value="ECO:0007669"/>
    <property type="project" value="InterPro"/>
</dbReference>
<proteinExistence type="predicted"/>
<dbReference type="Gene3D" id="3.40.109.10">
    <property type="entry name" value="NADH Oxidase"/>
    <property type="match status" value="2"/>
</dbReference>
<keyword evidence="2" id="KW-0614">Plasmid</keyword>
<geneLocation type="plasmid" evidence="3"/>
<dbReference type="Proteomes" id="UP000019146">
    <property type="component" value="Plasmid unnamed"/>
</dbReference>
<dbReference type="Pfam" id="PF00881">
    <property type="entry name" value="Nitroreductase"/>
    <property type="match status" value="1"/>
</dbReference>
<dbReference type="PANTHER" id="PTHR23026">
    <property type="entry name" value="NADPH NITROREDUCTASE"/>
    <property type="match status" value="1"/>
</dbReference>
<dbReference type="NCBIfam" id="NF047509">
    <property type="entry name" value="Rv3131_FMN_oxido"/>
    <property type="match status" value="1"/>
</dbReference>
<gene>
    <name evidence="2" type="ORF">K788_0001166</name>
</gene>
<dbReference type="PANTHER" id="PTHR23026:SF123">
    <property type="entry name" value="NAD(P)H NITROREDUCTASE RV3131-RELATED"/>
    <property type="match status" value="1"/>
</dbReference>
<dbReference type="KEGG" id="bcai:K788_0001166"/>
<organism evidence="2 3">
    <name type="scientific">Paraburkholderia caribensis MBA4</name>
    <dbReference type="NCBI Taxonomy" id="1323664"/>
    <lineage>
        <taxon>Bacteria</taxon>
        <taxon>Pseudomonadati</taxon>
        <taxon>Pseudomonadota</taxon>
        <taxon>Betaproteobacteria</taxon>
        <taxon>Burkholderiales</taxon>
        <taxon>Burkholderiaceae</taxon>
        <taxon>Paraburkholderia</taxon>
    </lineage>
</organism>